<dbReference type="Proteomes" id="UP000018888">
    <property type="component" value="Unassembled WGS sequence"/>
</dbReference>
<comment type="caution">
    <text evidence="1">The sequence shown here is derived from an EMBL/GenBank/DDBJ whole genome shotgun (WGS) entry which is preliminary data.</text>
</comment>
<keyword evidence="2" id="KW-1185">Reference proteome</keyword>
<evidence type="ECO:0000313" key="1">
    <source>
        <dbReference type="EMBL" id="POG66308.1"/>
    </source>
</evidence>
<name>A0A2P4PLQ2_RHIID</name>
<dbReference type="AlphaFoldDB" id="A0A2P4PLQ2"/>
<reference evidence="1 2" key="1">
    <citation type="journal article" date="2013" name="Proc. Natl. Acad. Sci. U.S.A.">
        <title>Genome of an arbuscular mycorrhizal fungus provides insight into the oldest plant symbiosis.</title>
        <authorList>
            <person name="Tisserant E."/>
            <person name="Malbreil M."/>
            <person name="Kuo A."/>
            <person name="Kohler A."/>
            <person name="Symeonidi A."/>
            <person name="Balestrini R."/>
            <person name="Charron P."/>
            <person name="Duensing N."/>
            <person name="Frei Dit Frey N."/>
            <person name="Gianinazzi-Pearson V."/>
            <person name="Gilbert L.B."/>
            <person name="Handa Y."/>
            <person name="Herr J.R."/>
            <person name="Hijri M."/>
            <person name="Koul R."/>
            <person name="Kawaguchi M."/>
            <person name="Krajinski F."/>
            <person name="Lammers P.J."/>
            <person name="Masclaux F.G."/>
            <person name="Murat C."/>
            <person name="Morin E."/>
            <person name="Ndikumana S."/>
            <person name="Pagni M."/>
            <person name="Petitpierre D."/>
            <person name="Requena N."/>
            <person name="Rosikiewicz P."/>
            <person name="Riley R."/>
            <person name="Saito K."/>
            <person name="San Clemente H."/>
            <person name="Shapiro H."/>
            <person name="van Tuinen D."/>
            <person name="Becard G."/>
            <person name="Bonfante P."/>
            <person name="Paszkowski U."/>
            <person name="Shachar-Hill Y.Y."/>
            <person name="Tuskan G.A."/>
            <person name="Young P.W."/>
            <person name="Sanders I.R."/>
            <person name="Henrissat B."/>
            <person name="Rensing S.A."/>
            <person name="Grigoriev I.V."/>
            <person name="Corradi N."/>
            <person name="Roux C."/>
            <person name="Martin F."/>
        </authorList>
    </citation>
    <scope>NUCLEOTIDE SEQUENCE [LARGE SCALE GENOMIC DNA]</scope>
    <source>
        <strain evidence="1 2">DAOM 197198</strain>
    </source>
</reference>
<reference evidence="1 2" key="2">
    <citation type="journal article" date="2018" name="New Phytol.">
        <title>High intraspecific genome diversity in the model arbuscular mycorrhizal symbiont Rhizophagus irregularis.</title>
        <authorList>
            <person name="Chen E.C.H."/>
            <person name="Morin E."/>
            <person name="Beaudet D."/>
            <person name="Noel J."/>
            <person name="Yildirir G."/>
            <person name="Ndikumana S."/>
            <person name="Charron P."/>
            <person name="St-Onge C."/>
            <person name="Giorgi J."/>
            <person name="Kruger M."/>
            <person name="Marton T."/>
            <person name="Ropars J."/>
            <person name="Grigoriev I.V."/>
            <person name="Hainaut M."/>
            <person name="Henrissat B."/>
            <person name="Roux C."/>
            <person name="Martin F."/>
            <person name="Corradi N."/>
        </authorList>
    </citation>
    <scope>NUCLEOTIDE SEQUENCE [LARGE SCALE GENOMIC DNA]</scope>
    <source>
        <strain evidence="1 2">DAOM 197198</strain>
    </source>
</reference>
<accession>A0A2P4PLQ2</accession>
<organism evidence="1 2">
    <name type="scientific">Rhizophagus irregularis (strain DAOM 181602 / DAOM 197198 / MUCL 43194)</name>
    <name type="common">Arbuscular mycorrhizal fungus</name>
    <name type="synonym">Glomus intraradices</name>
    <dbReference type="NCBI Taxonomy" id="747089"/>
    <lineage>
        <taxon>Eukaryota</taxon>
        <taxon>Fungi</taxon>
        <taxon>Fungi incertae sedis</taxon>
        <taxon>Mucoromycota</taxon>
        <taxon>Glomeromycotina</taxon>
        <taxon>Glomeromycetes</taxon>
        <taxon>Glomerales</taxon>
        <taxon>Glomeraceae</taxon>
        <taxon>Rhizophagus</taxon>
    </lineage>
</organism>
<dbReference type="EMBL" id="AUPC02000194">
    <property type="protein sequence ID" value="POG66308.1"/>
    <property type="molecule type" value="Genomic_DNA"/>
</dbReference>
<dbReference type="PANTHER" id="PTHR43102">
    <property type="entry name" value="SLR1143 PROTEIN"/>
    <property type="match status" value="1"/>
</dbReference>
<evidence type="ECO:0000313" key="2">
    <source>
        <dbReference type="Proteomes" id="UP000018888"/>
    </source>
</evidence>
<sequence>MELSDVTDTDLISNPSKYYKDVEWKTLIKEKFTITITIILSPKQISSIDNVLSSPNEFLYNYAQGKFKKIVKIIARVEDNNNDNNNEISTSISMISLLNTTHQWFKAEDSMGCSETTREISFCHAILQENGEPFILCWRSLRTDDGGTICVIDREPRDNFSKKDRGSLKEFAKVVMRELEL</sequence>
<gene>
    <name evidence="1" type="ORF">GLOIN_2v1780724</name>
</gene>
<proteinExistence type="predicted"/>
<protein>
    <submittedName>
        <fullName evidence="1">Uncharacterized protein</fullName>
    </submittedName>
</protein>
<dbReference type="PANTHER" id="PTHR43102:SF2">
    <property type="entry name" value="GAF DOMAIN-CONTAINING PROTEIN"/>
    <property type="match status" value="1"/>
</dbReference>
<dbReference type="VEuPathDB" id="FungiDB:RhiirFUN_022373"/>